<keyword evidence="4" id="KW-1185">Reference proteome</keyword>
<dbReference type="EMBL" id="VRLW01000001">
    <property type="protein sequence ID" value="KAA1257624.1"/>
    <property type="molecule type" value="Genomic_DNA"/>
</dbReference>
<evidence type="ECO:0000313" key="4">
    <source>
        <dbReference type="Proteomes" id="UP000322699"/>
    </source>
</evidence>
<organism evidence="3 4">
    <name type="scientific">Rubripirellula obstinata</name>
    <dbReference type="NCBI Taxonomy" id="406547"/>
    <lineage>
        <taxon>Bacteria</taxon>
        <taxon>Pseudomonadati</taxon>
        <taxon>Planctomycetota</taxon>
        <taxon>Planctomycetia</taxon>
        <taxon>Pirellulales</taxon>
        <taxon>Pirellulaceae</taxon>
        <taxon>Rubripirellula</taxon>
    </lineage>
</organism>
<keyword evidence="2" id="KW-0472">Membrane</keyword>
<reference evidence="3 4" key="1">
    <citation type="submission" date="2019-08" db="EMBL/GenBank/DDBJ databases">
        <title>Deep-cultivation of Planctomycetes and their phenomic and genomic characterization uncovers novel biology.</title>
        <authorList>
            <person name="Wiegand S."/>
            <person name="Jogler M."/>
            <person name="Boedeker C."/>
            <person name="Pinto D."/>
            <person name="Vollmers J."/>
            <person name="Rivas-Marin E."/>
            <person name="Kohn T."/>
            <person name="Peeters S.H."/>
            <person name="Heuer A."/>
            <person name="Rast P."/>
            <person name="Oberbeckmann S."/>
            <person name="Bunk B."/>
            <person name="Jeske O."/>
            <person name="Meyerdierks A."/>
            <person name="Storesund J.E."/>
            <person name="Kallscheuer N."/>
            <person name="Luecker S."/>
            <person name="Lage O.M."/>
            <person name="Pohl T."/>
            <person name="Merkel B.J."/>
            <person name="Hornburger P."/>
            <person name="Mueller R.-W."/>
            <person name="Bruemmer F."/>
            <person name="Labrenz M."/>
            <person name="Spormann A.M."/>
            <person name="Op Den Camp H."/>
            <person name="Overmann J."/>
            <person name="Amann R."/>
            <person name="Jetten M.S.M."/>
            <person name="Mascher T."/>
            <person name="Medema M.H."/>
            <person name="Devos D.P."/>
            <person name="Kaster A.-K."/>
            <person name="Ovreas L."/>
            <person name="Rohde M."/>
            <person name="Galperin M.Y."/>
            <person name="Jogler C."/>
        </authorList>
    </citation>
    <scope>NUCLEOTIDE SEQUENCE [LARGE SCALE GENOMIC DNA]</scope>
    <source>
        <strain evidence="3 4">LF1</strain>
    </source>
</reference>
<dbReference type="Proteomes" id="UP000322699">
    <property type="component" value="Unassembled WGS sequence"/>
</dbReference>
<protein>
    <submittedName>
        <fullName evidence="3">Uncharacterized protein</fullName>
    </submittedName>
</protein>
<comment type="caution">
    <text evidence="3">The sequence shown here is derived from an EMBL/GenBank/DDBJ whole genome shotgun (WGS) entry which is preliminary data.</text>
</comment>
<proteinExistence type="predicted"/>
<keyword evidence="2" id="KW-1133">Transmembrane helix</keyword>
<sequence length="991" mass="107540">MECANEWREMVRLQVNLLFFTDDVRMRKEIKRSLLLWPLVASASITAASLMQVALPSLKCQVSQVMAKTGSVINSQTLGQDLSNAFSQWQSDGGSVMASIWDRQDRRKVADADTGPIEFHASSVAGYSHSSAASVKNGTSANSHARLLAPVRNESHELAGMPRDRRSVSVAIAAKPNASVGMTDADSIISLDQLLANLWTADTIDLSGKTPRGRHFAGSSPIGAGAIATLGSLASPNDSADGVPNHVASLRRTDNETIVDSGVLELLPAKSSLPESTRVLGKPSSSLVADDSEATKKSVSKPNRDWPAGWPATPRLDEQIQSLNDLIAESGNAEIASWIEGIAAQLSSLRSLNRLGADESGVAIETLAELASQGIATAESVQDRDVQVSMLQVAHAINRRVAVWNPVWQNTRDAKPTWMVGDIGSTDAAARLDKVNDALAIVMAELSETGDLQGWSDFLLIDEVVAAASPTTGSPESRSIIAQRLLSRLDWHALEGEHLRWLRRDSVMNLAAAIRPWTHAVVDYSELLRQIERQESDAIDLAAIDIASAVQALRYSENAEASAVAKSLDVYYRNANVRFALTNAMLNRMLPSVSPKTVPVKTTVMGTRVRGISHINTDLNVMLKPAADRWALQFQTLGNVQTRSTGLNGPVAVQTTGQNQFSATAPIEVTRDGVDLGDVQVDVRGRTKLMGVRSKYDGWPLVGALVRSFASSKFDSMKPVSDRIASDKIRGQVASEMDQKLDEQIESATDQLSKMVLGPLGKMKLDPQVVDMATTDSRLLARYRLAGDWQLAAFTPRPRAPRTSLMSVQAHQSAVNNTLEQLVPRDEPMAIDEVITRAASMFGQSIEIPEDVPGNVTIQFARTRPITVEIEENRLWITLRVVKLSRDDSAALTNFIVRAAYRPEASGLQASLVREGHLRISGPGMSMRERLPARAVFNKVLSPNRKLPMTMPSLVDHPAMQGLAISQFELRDGWIGIAVSEDNAPRIALKP</sequence>
<gene>
    <name evidence="3" type="ORF">LF1_01120</name>
</gene>
<name>A0A5B1CE51_9BACT</name>
<evidence type="ECO:0000313" key="3">
    <source>
        <dbReference type="EMBL" id="KAA1257624.1"/>
    </source>
</evidence>
<evidence type="ECO:0000256" key="2">
    <source>
        <dbReference type="SAM" id="Phobius"/>
    </source>
</evidence>
<evidence type="ECO:0000256" key="1">
    <source>
        <dbReference type="SAM" id="MobiDB-lite"/>
    </source>
</evidence>
<feature type="region of interest" description="Disordered" evidence="1">
    <location>
        <begin position="275"/>
        <end position="311"/>
    </location>
</feature>
<keyword evidence="2" id="KW-0812">Transmembrane</keyword>
<accession>A0A5B1CE51</accession>
<dbReference type="AlphaFoldDB" id="A0A5B1CE51"/>
<feature type="transmembrane region" description="Helical" evidence="2">
    <location>
        <begin position="34"/>
        <end position="55"/>
    </location>
</feature>